<evidence type="ECO:0000313" key="4">
    <source>
        <dbReference type="Proteomes" id="UP001597417"/>
    </source>
</evidence>
<evidence type="ECO:0000313" key="3">
    <source>
        <dbReference type="EMBL" id="MFD2422573.1"/>
    </source>
</evidence>
<protein>
    <submittedName>
        <fullName evidence="3">Uncharacterized protein</fullName>
    </submittedName>
</protein>
<dbReference type="EMBL" id="JBHUKR010000029">
    <property type="protein sequence ID" value="MFD2422573.1"/>
    <property type="molecule type" value="Genomic_DNA"/>
</dbReference>
<dbReference type="RefSeq" id="WP_378271715.1">
    <property type="nucleotide sequence ID" value="NZ_JBHUKR010000029.1"/>
</dbReference>
<gene>
    <name evidence="3" type="ORF">ACFSXZ_40240</name>
</gene>
<reference evidence="4" key="1">
    <citation type="journal article" date="2019" name="Int. J. Syst. Evol. Microbiol.">
        <title>The Global Catalogue of Microorganisms (GCM) 10K type strain sequencing project: providing services to taxonomists for standard genome sequencing and annotation.</title>
        <authorList>
            <consortium name="The Broad Institute Genomics Platform"/>
            <consortium name="The Broad Institute Genome Sequencing Center for Infectious Disease"/>
            <person name="Wu L."/>
            <person name="Ma J."/>
        </authorList>
    </citation>
    <scope>NUCLEOTIDE SEQUENCE [LARGE SCALE GENOMIC DNA]</scope>
    <source>
        <strain evidence="4">CGMCC 4.7645</strain>
    </source>
</reference>
<sequence length="299" mass="32315">MSARRDFGEQLSAKLERHLERLPEYAQRAQETVQRYFPPADGHQRPNPLVRPSARPPRVTDVPLVAEVTTRWARWNEPAAKLERRKRRASRALSLWVVLTLLCVLLGVAGVLAEAAMALMAGAAGVIVFSTLSIRSGMRLRELKRTPVPLRAASPEPLPLPPTSSAAYEPMRRLAECEESLAELLRQLSPSDAVPEVSVDEARTTAQEAARTLRGLAARIQAVERARNASPAGERAALDAAVNTLREQLDDGLDGYGALVAAAGRAVAASTSGMRQSQDALTDATDRLAGLALALRELS</sequence>
<feature type="region of interest" description="Disordered" evidence="1">
    <location>
        <begin position="36"/>
        <end position="56"/>
    </location>
</feature>
<keyword evidence="2" id="KW-1133">Transmembrane helix</keyword>
<keyword evidence="4" id="KW-1185">Reference proteome</keyword>
<feature type="transmembrane region" description="Helical" evidence="2">
    <location>
        <begin position="92"/>
        <end position="109"/>
    </location>
</feature>
<dbReference type="Pfam" id="PF25587">
    <property type="entry name" value="Rv2743c"/>
    <property type="match status" value="1"/>
</dbReference>
<dbReference type="Proteomes" id="UP001597417">
    <property type="component" value="Unassembled WGS sequence"/>
</dbReference>
<accession>A0ABW5G5I5</accession>
<keyword evidence="2" id="KW-0472">Membrane</keyword>
<name>A0ABW5G5I5_9PSEU</name>
<evidence type="ECO:0000256" key="1">
    <source>
        <dbReference type="SAM" id="MobiDB-lite"/>
    </source>
</evidence>
<organism evidence="3 4">
    <name type="scientific">Amycolatopsis pigmentata</name>
    <dbReference type="NCBI Taxonomy" id="450801"/>
    <lineage>
        <taxon>Bacteria</taxon>
        <taxon>Bacillati</taxon>
        <taxon>Actinomycetota</taxon>
        <taxon>Actinomycetes</taxon>
        <taxon>Pseudonocardiales</taxon>
        <taxon>Pseudonocardiaceae</taxon>
        <taxon>Amycolatopsis</taxon>
    </lineage>
</organism>
<keyword evidence="2" id="KW-0812">Transmembrane</keyword>
<feature type="transmembrane region" description="Helical" evidence="2">
    <location>
        <begin position="115"/>
        <end position="134"/>
    </location>
</feature>
<comment type="caution">
    <text evidence="3">The sequence shown here is derived from an EMBL/GenBank/DDBJ whole genome shotgun (WGS) entry which is preliminary data.</text>
</comment>
<dbReference type="InterPro" id="IPR057952">
    <property type="entry name" value="Rv2743c-like"/>
</dbReference>
<dbReference type="NCBIfam" id="NF047839">
    <property type="entry name" value="PspM_Rv2743c"/>
    <property type="match status" value="1"/>
</dbReference>
<evidence type="ECO:0000256" key="2">
    <source>
        <dbReference type="SAM" id="Phobius"/>
    </source>
</evidence>
<proteinExistence type="predicted"/>